<organism evidence="1 2">
    <name type="scientific">Acidithiobacillus thiooxidans ATCC 19377</name>
    <dbReference type="NCBI Taxonomy" id="637390"/>
    <lineage>
        <taxon>Bacteria</taxon>
        <taxon>Pseudomonadati</taxon>
        <taxon>Pseudomonadota</taxon>
        <taxon>Acidithiobacillia</taxon>
        <taxon>Acidithiobacillales</taxon>
        <taxon>Acidithiobacillaceae</taxon>
        <taxon>Acidithiobacillus</taxon>
    </lineage>
</organism>
<reference evidence="1 2" key="1">
    <citation type="submission" date="2019-03" db="EMBL/GenBank/DDBJ databases">
        <title>New insights into Acidothiobacillus thiooxidans sulfur metabolism through coupled gene expression, solution geochemistry, microscopy and spectroscopy analyses.</title>
        <authorList>
            <person name="Camacho D."/>
            <person name="Frazao R."/>
            <person name="Fouillen A."/>
            <person name="Nanci A."/>
            <person name="Lang B.F."/>
            <person name="Apte S.C."/>
            <person name="Baron C."/>
            <person name="Warren L.A."/>
        </authorList>
    </citation>
    <scope>NUCLEOTIDE SEQUENCE [LARGE SCALE GENOMIC DNA]</scope>
    <source>
        <strain evidence="1 2">ATCC 19377</strain>
    </source>
</reference>
<dbReference type="AlphaFoldDB" id="A0A543Q285"/>
<proteinExistence type="predicted"/>
<protein>
    <recommendedName>
        <fullName evidence="3">Heavy metal-binding domain-containing protein</fullName>
    </recommendedName>
</protein>
<dbReference type="RefSeq" id="WP_142086254.1">
    <property type="nucleotide sequence ID" value="NZ_SZUV01000001.1"/>
</dbReference>
<accession>A0A543Q285</accession>
<dbReference type="Proteomes" id="UP000315403">
    <property type="component" value="Unassembled WGS sequence"/>
</dbReference>
<comment type="caution">
    <text evidence="1">The sequence shown here is derived from an EMBL/GenBank/DDBJ whole genome shotgun (WGS) entry which is preliminary data.</text>
</comment>
<sequence>MQAIGVETSTADIDPGFITRVISVLNKNVYGDQDQELQMSHTLLQLQQKAAEEGAECITGIRFMVVPSHDHPGVMLMAAYGTISLH</sequence>
<gene>
    <name evidence="1" type="ORF">DLNHIDIE_00309</name>
</gene>
<evidence type="ECO:0000313" key="2">
    <source>
        <dbReference type="Proteomes" id="UP000315403"/>
    </source>
</evidence>
<dbReference type="EMBL" id="SZUV01000001">
    <property type="protein sequence ID" value="TQN50456.1"/>
    <property type="molecule type" value="Genomic_DNA"/>
</dbReference>
<evidence type="ECO:0008006" key="3">
    <source>
        <dbReference type="Google" id="ProtNLM"/>
    </source>
</evidence>
<name>A0A543Q285_ACITH</name>
<evidence type="ECO:0000313" key="1">
    <source>
        <dbReference type="EMBL" id="TQN50456.1"/>
    </source>
</evidence>